<evidence type="ECO:0000313" key="12">
    <source>
        <dbReference type="Proteomes" id="UP001596166"/>
    </source>
</evidence>
<dbReference type="PANTHER" id="PTHR44379:SF5">
    <property type="entry name" value="OXIDOREDUCTASE WITH IRON-SULFUR SUBUNIT"/>
    <property type="match status" value="1"/>
</dbReference>
<dbReference type="InterPro" id="IPR051452">
    <property type="entry name" value="Diverse_Oxidoreductases"/>
</dbReference>
<evidence type="ECO:0000256" key="3">
    <source>
        <dbReference type="ARBA" id="ARBA00012792"/>
    </source>
</evidence>
<dbReference type="CDD" id="cd00207">
    <property type="entry name" value="fer2"/>
    <property type="match status" value="1"/>
</dbReference>
<evidence type="ECO:0000256" key="5">
    <source>
        <dbReference type="ARBA" id="ARBA00022723"/>
    </source>
</evidence>
<gene>
    <name evidence="11" type="ORF">ACFPMG_22540</name>
</gene>
<dbReference type="RefSeq" id="WP_376997436.1">
    <property type="nucleotide sequence ID" value="NZ_JBHSLC010000049.1"/>
</dbReference>
<keyword evidence="7" id="KW-0408">Iron</keyword>
<reference evidence="12" key="1">
    <citation type="journal article" date="2019" name="Int. J. Syst. Evol. Microbiol.">
        <title>The Global Catalogue of Microorganisms (GCM) 10K type strain sequencing project: providing services to taxonomists for standard genome sequencing and annotation.</title>
        <authorList>
            <consortium name="The Broad Institute Genomics Platform"/>
            <consortium name="The Broad Institute Genome Sequencing Center for Infectious Disease"/>
            <person name="Wu L."/>
            <person name="Ma J."/>
        </authorList>
    </citation>
    <scope>NUCLEOTIDE SEQUENCE [LARGE SCALE GENOMIC DNA]</scope>
    <source>
        <strain evidence="12">CCUG 58760</strain>
    </source>
</reference>
<keyword evidence="12" id="KW-1185">Reference proteome</keyword>
<dbReference type="Pfam" id="PF01799">
    <property type="entry name" value="Fer2_2"/>
    <property type="match status" value="1"/>
</dbReference>
<dbReference type="Proteomes" id="UP001596166">
    <property type="component" value="Unassembled WGS sequence"/>
</dbReference>
<dbReference type="InterPro" id="IPR001041">
    <property type="entry name" value="2Fe-2S_ferredoxin-type"/>
</dbReference>
<dbReference type="EC" id="1.3.5.1" evidence="3"/>
<name>A0ABW0GDZ0_9PROT</name>
<keyword evidence="6" id="KW-0560">Oxidoreductase</keyword>
<evidence type="ECO:0000256" key="4">
    <source>
        <dbReference type="ARBA" id="ARBA00022714"/>
    </source>
</evidence>
<dbReference type="Gene3D" id="3.10.20.30">
    <property type="match status" value="1"/>
</dbReference>
<keyword evidence="5" id="KW-0479">Metal-binding</keyword>
<dbReference type="PROSITE" id="PS00197">
    <property type="entry name" value="2FE2S_FER_1"/>
    <property type="match status" value="1"/>
</dbReference>
<dbReference type="Pfam" id="PF13085">
    <property type="entry name" value="Fer2_3"/>
    <property type="match status" value="1"/>
</dbReference>
<comment type="cofactor">
    <cofactor evidence="9">
        <name>[2Fe-2S] cluster</name>
        <dbReference type="ChEBI" id="CHEBI:190135"/>
    </cofactor>
</comment>
<evidence type="ECO:0000256" key="8">
    <source>
        <dbReference type="ARBA" id="ARBA00023014"/>
    </source>
</evidence>
<dbReference type="InterPro" id="IPR025192">
    <property type="entry name" value="Succ_DH/fum_Rdtase_N"/>
</dbReference>
<comment type="caution">
    <text evidence="11">The sequence shown here is derived from an EMBL/GenBank/DDBJ whole genome shotgun (WGS) entry which is preliminary data.</text>
</comment>
<comment type="cofactor">
    <cofactor evidence="1">
        <name>[3Fe-4S] cluster</name>
        <dbReference type="ChEBI" id="CHEBI:21137"/>
    </cofactor>
</comment>
<dbReference type="InterPro" id="IPR006058">
    <property type="entry name" value="2Fe2S_fd_BS"/>
</dbReference>
<feature type="domain" description="2Fe-2S ferredoxin-type" evidence="10">
    <location>
        <begin position="25"/>
        <end position="101"/>
    </location>
</feature>
<dbReference type="EMBL" id="JBHSLC010000049">
    <property type="protein sequence ID" value="MFC5357788.1"/>
    <property type="molecule type" value="Genomic_DNA"/>
</dbReference>
<accession>A0ABW0GDZ0</accession>
<proteinExistence type="inferred from homology"/>
<sequence length="199" mass="20851">MPPLKSATTLAATPVAGVLSADARHTVTVVLNGAPRSGQAHPRLLLSDFLRHELGAHGTRVGCEHGVCGACTVRIDGVAQRACLTLAVQADGRRIDTVEGLSQSNEGLNEGANEGRLTALQEAFRRHHALQCGFCTAGILMSLSDYLGRNPKPTEEELRDMLSGHLCRCTGYAGIVRAVMDVTGQAAASETMGGEAAHV</sequence>
<dbReference type="SUPFAM" id="SSF47741">
    <property type="entry name" value="CO dehydrogenase ISP C-domain like"/>
    <property type="match status" value="1"/>
</dbReference>
<dbReference type="InterPro" id="IPR002888">
    <property type="entry name" value="2Fe-2S-bd"/>
</dbReference>
<comment type="similarity">
    <text evidence="2">Belongs to the succinate dehydrogenase/fumarate reductase iron-sulfur protein family.</text>
</comment>
<dbReference type="SUPFAM" id="SSF54292">
    <property type="entry name" value="2Fe-2S ferredoxin-like"/>
    <property type="match status" value="1"/>
</dbReference>
<evidence type="ECO:0000256" key="7">
    <source>
        <dbReference type="ARBA" id="ARBA00023004"/>
    </source>
</evidence>
<evidence type="ECO:0000259" key="10">
    <source>
        <dbReference type="PROSITE" id="PS51085"/>
    </source>
</evidence>
<dbReference type="PROSITE" id="PS51085">
    <property type="entry name" value="2FE2S_FER_2"/>
    <property type="match status" value="1"/>
</dbReference>
<evidence type="ECO:0000256" key="6">
    <source>
        <dbReference type="ARBA" id="ARBA00023002"/>
    </source>
</evidence>
<dbReference type="InterPro" id="IPR012675">
    <property type="entry name" value="Beta-grasp_dom_sf"/>
</dbReference>
<dbReference type="PANTHER" id="PTHR44379">
    <property type="entry name" value="OXIDOREDUCTASE WITH IRON-SULFUR SUBUNIT"/>
    <property type="match status" value="1"/>
</dbReference>
<keyword evidence="8" id="KW-0411">Iron-sulfur</keyword>
<dbReference type="Gene3D" id="1.10.150.120">
    <property type="entry name" value="[2Fe-2S]-binding domain"/>
    <property type="match status" value="1"/>
</dbReference>
<organism evidence="11 12">
    <name type="scientific">Azospirillum himalayense</name>
    <dbReference type="NCBI Taxonomy" id="654847"/>
    <lineage>
        <taxon>Bacteria</taxon>
        <taxon>Pseudomonadati</taxon>
        <taxon>Pseudomonadota</taxon>
        <taxon>Alphaproteobacteria</taxon>
        <taxon>Rhodospirillales</taxon>
        <taxon>Azospirillaceae</taxon>
        <taxon>Azospirillum</taxon>
    </lineage>
</organism>
<evidence type="ECO:0000256" key="1">
    <source>
        <dbReference type="ARBA" id="ARBA00001927"/>
    </source>
</evidence>
<evidence type="ECO:0000313" key="11">
    <source>
        <dbReference type="EMBL" id="MFC5357788.1"/>
    </source>
</evidence>
<keyword evidence="4" id="KW-0001">2Fe-2S</keyword>
<dbReference type="InterPro" id="IPR036884">
    <property type="entry name" value="2Fe-2S-bd_dom_sf"/>
</dbReference>
<dbReference type="InterPro" id="IPR036010">
    <property type="entry name" value="2Fe-2S_ferredoxin-like_sf"/>
</dbReference>
<evidence type="ECO:0000256" key="2">
    <source>
        <dbReference type="ARBA" id="ARBA00009433"/>
    </source>
</evidence>
<evidence type="ECO:0000256" key="9">
    <source>
        <dbReference type="ARBA" id="ARBA00034078"/>
    </source>
</evidence>
<protein>
    <recommendedName>
        <fullName evidence="3">succinate dehydrogenase</fullName>
        <ecNumber evidence="3">1.3.5.1</ecNumber>
    </recommendedName>
</protein>